<dbReference type="InterPro" id="IPR014133">
    <property type="entry name" value="Cry_DASH"/>
</dbReference>
<dbReference type="InterPro" id="IPR014729">
    <property type="entry name" value="Rossmann-like_a/b/a_fold"/>
</dbReference>
<evidence type="ECO:0000256" key="3">
    <source>
        <dbReference type="ARBA" id="ARBA00022827"/>
    </source>
</evidence>
<comment type="cofactor">
    <cofactor evidence="5">
        <name>(6R)-5,10-methylene-5,6,7,8-tetrahydrofolate</name>
        <dbReference type="ChEBI" id="CHEBI:15636"/>
    </cofactor>
    <text evidence="5">Binds 1 5,10-methenyltetrahydrofolate (MTHF) per subunit.</text>
</comment>
<keyword evidence="3 5" id="KW-0274">FAD</keyword>
<evidence type="ECO:0000256" key="4">
    <source>
        <dbReference type="ARBA" id="ARBA00022991"/>
    </source>
</evidence>
<comment type="function">
    <text evidence="5">May have a photoreceptor function.</text>
</comment>
<dbReference type="InterPro" id="IPR002081">
    <property type="entry name" value="Cryptochrome/DNA_photolyase_1"/>
</dbReference>
<protein>
    <recommendedName>
        <fullName evidence="5">Cryptochrome DASH</fullName>
    </recommendedName>
</protein>
<dbReference type="InterPro" id="IPR006050">
    <property type="entry name" value="DNA_photolyase_N"/>
</dbReference>
<evidence type="ECO:0000313" key="8">
    <source>
        <dbReference type="Proteomes" id="UP001217089"/>
    </source>
</evidence>
<gene>
    <name evidence="7" type="ORF">KUTeg_013522</name>
</gene>
<evidence type="ECO:0000259" key="6">
    <source>
        <dbReference type="PROSITE" id="PS51645"/>
    </source>
</evidence>
<reference evidence="7 8" key="1">
    <citation type="submission" date="2022-12" db="EMBL/GenBank/DDBJ databases">
        <title>Chromosome-level genome of Tegillarca granosa.</title>
        <authorList>
            <person name="Kim J."/>
        </authorList>
    </citation>
    <scope>NUCLEOTIDE SEQUENCE [LARGE SCALE GENOMIC DNA]</scope>
    <source>
        <strain evidence="7">Teg-2019</strain>
        <tissue evidence="7">Adductor muscle</tissue>
    </source>
</reference>
<dbReference type="Pfam" id="PF03441">
    <property type="entry name" value="FAD_binding_7"/>
    <property type="match status" value="1"/>
</dbReference>
<evidence type="ECO:0000256" key="1">
    <source>
        <dbReference type="ARBA" id="ARBA00005862"/>
    </source>
</evidence>
<proteinExistence type="inferred from homology"/>
<dbReference type="Gene3D" id="3.40.50.620">
    <property type="entry name" value="HUPs"/>
    <property type="match status" value="1"/>
</dbReference>
<evidence type="ECO:0000313" key="7">
    <source>
        <dbReference type="EMBL" id="KAJ8308648.1"/>
    </source>
</evidence>
<comment type="caution">
    <text evidence="7">The sequence shown here is derived from an EMBL/GenBank/DDBJ whole genome shotgun (WGS) entry which is preliminary data.</text>
</comment>
<dbReference type="Gene3D" id="1.25.40.80">
    <property type="match status" value="1"/>
</dbReference>
<accession>A0ABQ9ETY0</accession>
<dbReference type="PANTHER" id="PTHR11455:SF22">
    <property type="entry name" value="CRYPTOCHROME DASH"/>
    <property type="match status" value="1"/>
</dbReference>
<organism evidence="7 8">
    <name type="scientific">Tegillarca granosa</name>
    <name type="common">Malaysian cockle</name>
    <name type="synonym">Anadara granosa</name>
    <dbReference type="NCBI Taxonomy" id="220873"/>
    <lineage>
        <taxon>Eukaryota</taxon>
        <taxon>Metazoa</taxon>
        <taxon>Spiralia</taxon>
        <taxon>Lophotrochozoa</taxon>
        <taxon>Mollusca</taxon>
        <taxon>Bivalvia</taxon>
        <taxon>Autobranchia</taxon>
        <taxon>Pteriomorphia</taxon>
        <taxon>Arcoida</taxon>
        <taxon>Arcoidea</taxon>
        <taxon>Arcidae</taxon>
        <taxon>Tegillarca</taxon>
    </lineage>
</organism>
<dbReference type="InterPro" id="IPR036134">
    <property type="entry name" value="Crypto/Photolyase_FAD-like_sf"/>
</dbReference>
<dbReference type="PROSITE" id="PS51645">
    <property type="entry name" value="PHR_CRY_ALPHA_BETA"/>
    <property type="match status" value="1"/>
</dbReference>
<evidence type="ECO:0000256" key="5">
    <source>
        <dbReference type="RuleBase" id="RU367151"/>
    </source>
</evidence>
<dbReference type="SUPFAM" id="SSF48173">
    <property type="entry name" value="Cryptochrome/photolyase FAD-binding domain"/>
    <property type="match status" value="1"/>
</dbReference>
<dbReference type="InterPro" id="IPR036155">
    <property type="entry name" value="Crypto/Photolyase_N_sf"/>
</dbReference>
<dbReference type="Pfam" id="PF00875">
    <property type="entry name" value="DNA_photolyase"/>
    <property type="match status" value="1"/>
</dbReference>
<dbReference type="InterPro" id="IPR005101">
    <property type="entry name" value="Cryptochr/Photolyase_FAD-bd"/>
</dbReference>
<name>A0ABQ9ETY0_TEGGR</name>
<dbReference type="Gene3D" id="1.10.579.10">
    <property type="entry name" value="DNA Cyclobutane Dipyrimidine Photolyase, subunit A, domain 3"/>
    <property type="match status" value="1"/>
</dbReference>
<keyword evidence="2 5" id="KW-0285">Flavoprotein</keyword>
<evidence type="ECO:0000256" key="2">
    <source>
        <dbReference type="ARBA" id="ARBA00022630"/>
    </source>
</evidence>
<dbReference type="Proteomes" id="UP001217089">
    <property type="component" value="Unassembled WGS sequence"/>
</dbReference>
<dbReference type="PRINTS" id="PR00147">
    <property type="entry name" value="DNAPHOTLYASE"/>
</dbReference>
<dbReference type="NCBIfam" id="TIGR02765">
    <property type="entry name" value="crypto_DASH"/>
    <property type="match status" value="1"/>
</dbReference>
<sequence length="535" mass="61989">MATKARVVICLFRNDLRFHDNEVLPLQTSQAIGVKFCHRSPQECDKSGIQSFTIKIINSQIKKTRILHWANKNADKIIPLYCFDPRHFKGTYHFNFPKTGPHRVKFLIESVQDLRQTLKKHGRRGKPEIVISEMVKQLGLDNVNAVTFQEEATKEELDVEQAIMKTCGVKVHKVWGHTLYHRDDLPFPVKQLPDVYTEFRKRVESRGNVRDLMEICGNLKPLPEGIEEGEIPSMQELGVTEYTVDSRSVLNFKGGETEALDRLRHYLWETDKVATYKETRNELIGADYSTKFSSWLVLAHGCISPRYIYWEIKKYEQEKIANKSTYWVIFELLWRDYFRFVALKYGIQIFQLEGIQGKSLPWKQDMKLFEAWKEGKTGVPFVDANMREMAATGFMSNRGRQNVASFLTKDLHLDWRLGAEWFESQLIDHDVCSNYGNWLYSAGIGNDPREDRKFNMVKQGLDYDPQGDYIRLWVPELAQIKGGQIHTVWALNQSTLSSAGVSLGETYPHPVVIAPEWSRHMNKKLPSRNTSISMD</sequence>
<comment type="cofactor">
    <cofactor evidence="5">
        <name>FAD</name>
        <dbReference type="ChEBI" id="CHEBI:57692"/>
    </cofactor>
    <text evidence="5">Binds 1 FAD per subunit.</text>
</comment>
<dbReference type="EMBL" id="JARBDR010000657">
    <property type="protein sequence ID" value="KAJ8308648.1"/>
    <property type="molecule type" value="Genomic_DNA"/>
</dbReference>
<dbReference type="SUPFAM" id="SSF52425">
    <property type="entry name" value="Cryptochrome/photolyase, N-terminal domain"/>
    <property type="match status" value="1"/>
</dbReference>
<keyword evidence="8" id="KW-1185">Reference proteome</keyword>
<comment type="similarity">
    <text evidence="1 5">Belongs to the DNA photolyase class-1 family.</text>
</comment>
<feature type="domain" description="Photolyase/cryptochrome alpha/beta" evidence="6">
    <location>
        <begin position="6"/>
        <end position="179"/>
    </location>
</feature>
<dbReference type="PANTHER" id="PTHR11455">
    <property type="entry name" value="CRYPTOCHROME"/>
    <property type="match status" value="1"/>
</dbReference>
<keyword evidence="4 5" id="KW-0157">Chromophore</keyword>